<comment type="similarity">
    <text evidence="21">Belongs to the phospholipase A2 family.</text>
</comment>
<comment type="catalytic activity">
    <reaction evidence="16">
        <text>1-hexadecanoyl-2-(9Z-octadecenoyl)-sn-glycero-3-phosphocholine + H2O = 1-hexadecanoyl-sn-glycero-3-phosphocholine + (9Z)-octadecenoate + H(+)</text>
        <dbReference type="Rhea" id="RHEA:38779"/>
        <dbReference type="ChEBI" id="CHEBI:15377"/>
        <dbReference type="ChEBI" id="CHEBI:15378"/>
        <dbReference type="ChEBI" id="CHEBI:30823"/>
        <dbReference type="ChEBI" id="CHEBI:72998"/>
        <dbReference type="ChEBI" id="CHEBI:73001"/>
    </reaction>
    <physiologicalReaction direction="left-to-right" evidence="16">
        <dbReference type="Rhea" id="RHEA:38780"/>
    </physiologicalReaction>
</comment>
<feature type="domain" description="Phospholipase A2-like central" evidence="23">
    <location>
        <begin position="25"/>
        <end position="149"/>
    </location>
</feature>
<feature type="binding site" evidence="19">
    <location>
        <position position="52"/>
    </location>
    <ligand>
        <name>Ca(2+)</name>
        <dbReference type="ChEBI" id="CHEBI:29108"/>
    </ligand>
</feature>
<comment type="catalytic activity">
    <reaction evidence="13">
        <text>N-hexadecanoyl-1,2-di-(9Z-octadecenoyl)-sn-glycero-3-phosphoethanolamine + H2O = N-hexadecanoyl-1-(9Z-octadecenoyl)-sn-glycero-3-phosphoethanolamine + (9Z)-octadecenoate + H(+)</text>
        <dbReference type="Rhea" id="RHEA:45424"/>
        <dbReference type="ChEBI" id="CHEBI:15377"/>
        <dbReference type="ChEBI" id="CHEBI:15378"/>
        <dbReference type="ChEBI" id="CHEBI:30823"/>
        <dbReference type="ChEBI" id="CHEBI:78097"/>
        <dbReference type="ChEBI" id="CHEBI:85217"/>
    </reaction>
    <physiologicalReaction direction="left-to-right" evidence="13">
        <dbReference type="Rhea" id="RHEA:45425"/>
    </physiologicalReaction>
</comment>
<comment type="catalytic activity">
    <reaction evidence="15">
        <text>1-hexadecanoyl-2-(5Z,8Z,11Z,14Z-eicosatetraenoyl)-sn-glycero-3-phosphocholine + H2O = 1-hexadecanoyl-sn-glycero-3-phosphocholine + (5Z,8Z,11Z,14Z)-eicosatetraenoate + H(+)</text>
        <dbReference type="Rhea" id="RHEA:40427"/>
        <dbReference type="ChEBI" id="CHEBI:15377"/>
        <dbReference type="ChEBI" id="CHEBI:15378"/>
        <dbReference type="ChEBI" id="CHEBI:32395"/>
        <dbReference type="ChEBI" id="CHEBI:72998"/>
        <dbReference type="ChEBI" id="CHEBI:73003"/>
    </reaction>
    <physiologicalReaction direction="left-to-right" evidence="15">
        <dbReference type="Rhea" id="RHEA:40428"/>
    </physiologicalReaction>
</comment>
<reference evidence="26" key="2">
    <citation type="submission" date="2025-04" db="UniProtKB">
        <authorList>
            <consortium name="RefSeq"/>
        </authorList>
    </citation>
    <scope>IDENTIFICATION</scope>
    <source>
        <tissue evidence="26">Blood</tissue>
    </source>
</reference>
<dbReference type="PRINTS" id="PR00389">
    <property type="entry name" value="PHPHLIPASEA2"/>
</dbReference>
<dbReference type="GO" id="GO:0005576">
    <property type="term" value="C:extracellular region"/>
    <property type="evidence" value="ECO:0007669"/>
    <property type="project" value="UniProtKB-SubCell"/>
</dbReference>
<evidence type="ECO:0000256" key="9">
    <source>
        <dbReference type="ARBA" id="ARBA00023098"/>
    </source>
</evidence>
<reference evidence="24" key="1">
    <citation type="journal article" date="2014" name="Genome Biol. Evol.">
        <title>Restriction and recruitment-gene duplication and the origin and evolution of snake venom toxins.</title>
        <authorList>
            <person name="Hargreaves A.D."/>
            <person name="Swain M.T."/>
            <person name="Hegarty M.J."/>
            <person name="Logan D.W."/>
            <person name="Mulley J.F."/>
        </authorList>
    </citation>
    <scope>NUCLEOTIDE SEQUENCE</scope>
    <source>
        <tissue evidence="24">Salivary gland</tissue>
    </source>
</reference>
<feature type="binding site" evidence="19">
    <location>
        <position position="73"/>
    </location>
    <ligand>
        <name>Ca(2+)</name>
        <dbReference type="ChEBI" id="CHEBI:29108"/>
    </ligand>
</feature>
<evidence type="ECO:0000256" key="13">
    <source>
        <dbReference type="ARBA" id="ARBA00048221"/>
    </source>
</evidence>
<dbReference type="SMART" id="SM00085">
    <property type="entry name" value="PA2c"/>
    <property type="match status" value="1"/>
</dbReference>
<keyword evidence="4 19" id="KW-0479">Metal-binding</keyword>
<feature type="signal peptide" evidence="22">
    <location>
        <begin position="1"/>
        <end position="17"/>
    </location>
</feature>
<gene>
    <name evidence="26" type="primary">LOC129341674</name>
</gene>
<organism evidence="24">
    <name type="scientific">Eublepharis macularius</name>
    <name type="common">Leopard gecko</name>
    <name type="synonym">Cyrtodactylus macularius</name>
    <dbReference type="NCBI Taxonomy" id="481883"/>
    <lineage>
        <taxon>Eukaryota</taxon>
        <taxon>Metazoa</taxon>
        <taxon>Chordata</taxon>
        <taxon>Craniata</taxon>
        <taxon>Vertebrata</taxon>
        <taxon>Euteleostomi</taxon>
        <taxon>Lepidosauria</taxon>
        <taxon>Squamata</taxon>
        <taxon>Bifurcata</taxon>
        <taxon>Gekkota</taxon>
        <taxon>Eublepharidae</taxon>
        <taxon>Eublepharinae</taxon>
        <taxon>Eublepharis</taxon>
    </lineage>
</organism>
<proteinExistence type="evidence at transcript level"/>
<evidence type="ECO:0000256" key="14">
    <source>
        <dbReference type="ARBA" id="ARBA00048227"/>
    </source>
</evidence>
<evidence type="ECO:0000256" key="7">
    <source>
        <dbReference type="ARBA" id="ARBA00022837"/>
    </source>
</evidence>
<evidence type="ECO:0000256" key="11">
    <source>
        <dbReference type="ARBA" id="ARBA00047535"/>
    </source>
</evidence>
<dbReference type="SUPFAM" id="SSF48619">
    <property type="entry name" value="Phospholipase A2, PLA2"/>
    <property type="match status" value="1"/>
</dbReference>
<dbReference type="PANTHER" id="PTHR11716:SF94">
    <property type="entry name" value="PHOSPHOLIPASE A2"/>
    <property type="match status" value="1"/>
</dbReference>
<dbReference type="GO" id="GO:0048146">
    <property type="term" value="P:positive regulation of fibroblast proliferation"/>
    <property type="evidence" value="ECO:0007669"/>
    <property type="project" value="TreeGrafter"/>
</dbReference>
<evidence type="ECO:0000256" key="4">
    <source>
        <dbReference type="ARBA" id="ARBA00022723"/>
    </source>
</evidence>
<dbReference type="RefSeq" id="XP_054852953.1">
    <property type="nucleotide sequence ID" value="XM_054996978.1"/>
</dbReference>
<comment type="catalytic activity">
    <reaction evidence="12">
        <text>1-hexadecanoyl-2-(9Z-octadecenoyl)-sn-glycero-3-phospho-(1'-sn-glycerol) + H2O = 1-hexadecanoyl-sn-glycero-3-phospho-(1'-sn-glycerol) + (9Z)-octadecenoate + H(+)</text>
        <dbReference type="Rhea" id="RHEA:40919"/>
        <dbReference type="ChEBI" id="CHEBI:15377"/>
        <dbReference type="ChEBI" id="CHEBI:15378"/>
        <dbReference type="ChEBI" id="CHEBI:30823"/>
        <dbReference type="ChEBI" id="CHEBI:72841"/>
        <dbReference type="ChEBI" id="CHEBI:75158"/>
    </reaction>
    <physiologicalReaction direction="left-to-right" evidence="12">
        <dbReference type="Rhea" id="RHEA:40920"/>
    </physiologicalReaction>
</comment>
<evidence type="ECO:0000256" key="15">
    <source>
        <dbReference type="ARBA" id="ARBA00048373"/>
    </source>
</evidence>
<evidence type="ECO:0000256" key="2">
    <source>
        <dbReference type="ARBA" id="ARBA00013278"/>
    </source>
</evidence>
<comment type="catalytic activity">
    <reaction evidence="22">
        <text>a 1,2-diacyl-sn-glycero-3-phosphocholine + H2O = a 1-acyl-sn-glycero-3-phosphocholine + a fatty acid + H(+)</text>
        <dbReference type="Rhea" id="RHEA:15801"/>
        <dbReference type="ChEBI" id="CHEBI:15377"/>
        <dbReference type="ChEBI" id="CHEBI:15378"/>
        <dbReference type="ChEBI" id="CHEBI:28868"/>
        <dbReference type="ChEBI" id="CHEBI:57643"/>
        <dbReference type="ChEBI" id="CHEBI:58168"/>
        <dbReference type="EC" id="3.1.1.4"/>
    </reaction>
</comment>
<dbReference type="GO" id="GO:0005102">
    <property type="term" value="F:signaling receptor binding"/>
    <property type="evidence" value="ECO:0007669"/>
    <property type="project" value="UniProtKB-ARBA"/>
</dbReference>
<evidence type="ECO:0000313" key="25">
    <source>
        <dbReference type="Proteomes" id="UP001190640"/>
    </source>
</evidence>
<evidence type="ECO:0000256" key="12">
    <source>
        <dbReference type="ARBA" id="ARBA00048015"/>
    </source>
</evidence>
<dbReference type="Proteomes" id="UP001190640">
    <property type="component" value="Chromosome 13"/>
</dbReference>
<dbReference type="EC" id="3.1.1.4" evidence="2 22"/>
<feature type="disulfide bond" evidence="20">
    <location>
        <begin position="68"/>
        <end position="129"/>
    </location>
</feature>
<dbReference type="GO" id="GO:0006644">
    <property type="term" value="P:phospholipid metabolic process"/>
    <property type="evidence" value="ECO:0007669"/>
    <property type="project" value="InterPro"/>
</dbReference>
<evidence type="ECO:0000256" key="17">
    <source>
        <dbReference type="ARBA" id="ARBA00049039"/>
    </source>
</evidence>
<dbReference type="GeneID" id="129341674"/>
<evidence type="ECO:0000256" key="19">
    <source>
        <dbReference type="PIRSR" id="PIRSR601211-2"/>
    </source>
</evidence>
<comment type="catalytic activity">
    <reaction evidence="17">
        <text>1-hexadecanoyl-2-(9Z,12Z-octadecadienoyl)-sn-glycero-3-phosphoethanolamine + H2O = 1-hexadecanoyl-sn-glycero-3-phosphoethanolamine + (9Z,12Z)-octadecadienoate + H(+)</text>
        <dbReference type="Rhea" id="RHEA:40815"/>
        <dbReference type="ChEBI" id="CHEBI:15377"/>
        <dbReference type="ChEBI" id="CHEBI:15378"/>
        <dbReference type="ChEBI" id="CHEBI:30245"/>
        <dbReference type="ChEBI" id="CHEBI:73004"/>
        <dbReference type="ChEBI" id="CHEBI:73008"/>
    </reaction>
    <physiologicalReaction direction="left-to-right" evidence="17">
        <dbReference type="Rhea" id="RHEA:40816"/>
    </physiologicalReaction>
</comment>
<evidence type="ECO:0000256" key="16">
    <source>
        <dbReference type="ARBA" id="ARBA00048699"/>
    </source>
</evidence>
<feature type="binding site" evidence="19">
    <location>
        <position position="54"/>
    </location>
    <ligand>
        <name>Ca(2+)</name>
        <dbReference type="ChEBI" id="CHEBI:29108"/>
    </ligand>
</feature>
<evidence type="ECO:0000256" key="22">
    <source>
        <dbReference type="RuleBase" id="RU361236"/>
    </source>
</evidence>
<evidence type="ECO:0000313" key="26">
    <source>
        <dbReference type="RefSeq" id="XP_054852953.1"/>
    </source>
</evidence>
<evidence type="ECO:0000256" key="8">
    <source>
        <dbReference type="ARBA" id="ARBA00022963"/>
    </source>
</evidence>
<sequence>MNVVLLFLLATVDTVTAATSAPFRNLWQFHNMIKCTIPSSDPLKDYSDYGCYCGLGGSGTPVDDLDRCCQIHDNCYGDALKHRDCKFLMDNPYTKTYTYSCSGSDITCSEENDSCAAFICNCDRSAAICFAGASYNKEFKKLDTSEYCK</sequence>
<dbReference type="EMBL" id="GBHV01000003">
    <property type="protein sequence ID" value="JAC88980.1"/>
    <property type="molecule type" value="mRNA"/>
</dbReference>
<feature type="disulfide bond" evidence="20">
    <location>
        <begin position="108"/>
        <end position="120"/>
    </location>
</feature>
<dbReference type="InterPro" id="IPR033112">
    <property type="entry name" value="PLA2_Asp_AS"/>
</dbReference>
<feature type="disulfide bond" evidence="20">
    <location>
        <begin position="51"/>
        <end position="148"/>
    </location>
</feature>
<evidence type="ECO:0000256" key="1">
    <source>
        <dbReference type="ARBA" id="ARBA00004613"/>
    </source>
</evidence>
<dbReference type="Pfam" id="PF00068">
    <property type="entry name" value="Phospholip_A2_1"/>
    <property type="match status" value="1"/>
</dbReference>
<comment type="subcellular location">
    <subcellularLocation>
        <location evidence="1 22">Secreted</location>
    </subcellularLocation>
</comment>
<keyword evidence="5 22" id="KW-0732">Signal</keyword>
<dbReference type="CDD" id="cd00125">
    <property type="entry name" value="PLA2c"/>
    <property type="match status" value="1"/>
</dbReference>
<dbReference type="PROSITE" id="PS00118">
    <property type="entry name" value="PA2_HIS"/>
    <property type="match status" value="1"/>
</dbReference>
<dbReference type="InterPro" id="IPR036444">
    <property type="entry name" value="PLipase_A2_dom_sf"/>
</dbReference>
<keyword evidence="3 22" id="KW-0964">Secreted</keyword>
<evidence type="ECO:0000256" key="21">
    <source>
        <dbReference type="RuleBase" id="RU003654"/>
    </source>
</evidence>
<evidence type="ECO:0000259" key="23">
    <source>
        <dbReference type="SMART" id="SM00085"/>
    </source>
</evidence>
<keyword evidence="25" id="KW-1185">Reference proteome</keyword>
<feature type="active site" evidence="18">
    <location>
        <position position="123"/>
    </location>
</feature>
<accession>A0A081DUB4</accession>
<keyword evidence="6 22" id="KW-0378">Hydrolase</keyword>
<dbReference type="InterPro" id="IPR001211">
    <property type="entry name" value="PLA2"/>
</dbReference>
<evidence type="ECO:0000256" key="20">
    <source>
        <dbReference type="PIRSR" id="PIRSR601211-3"/>
    </source>
</evidence>
<keyword evidence="7 19" id="KW-0106">Calcium</keyword>
<evidence type="ECO:0000256" key="5">
    <source>
        <dbReference type="ARBA" id="ARBA00022729"/>
    </source>
</evidence>
<comment type="catalytic activity">
    <reaction evidence="11">
        <text>N,1-dihexadecanoyl-2-(9Z,12Z-octadecadienoyl)-sn-glycero-3-phosphoethanolamine + H2O = N,1-dihexadecanoyl-sn-glycero-3-phosphoethanolamine + (9Z,12Z)-octadecadienoate + H(+)</text>
        <dbReference type="Rhea" id="RHEA:56424"/>
        <dbReference type="ChEBI" id="CHEBI:15377"/>
        <dbReference type="ChEBI" id="CHEBI:15378"/>
        <dbReference type="ChEBI" id="CHEBI:30245"/>
        <dbReference type="ChEBI" id="CHEBI:85334"/>
        <dbReference type="ChEBI" id="CHEBI:85335"/>
    </reaction>
    <physiologicalReaction direction="left-to-right" evidence="11">
        <dbReference type="Rhea" id="RHEA:56425"/>
    </physiologicalReaction>
</comment>
<feature type="disulfide bond" evidence="20">
    <location>
        <begin position="85"/>
        <end position="115"/>
    </location>
</feature>
<feature type="chain" id="PRO_5044513592" description="Phospholipase A2" evidence="22">
    <location>
        <begin position="18"/>
        <end position="149"/>
    </location>
</feature>
<protein>
    <recommendedName>
        <fullName evidence="2 22">Phospholipase A2</fullName>
        <ecNumber evidence="2 22">3.1.1.4</ecNumber>
    </recommendedName>
</protein>
<feature type="binding site" evidence="19">
    <location>
        <position position="56"/>
    </location>
    <ligand>
        <name>Ca(2+)</name>
        <dbReference type="ChEBI" id="CHEBI:29108"/>
    </ligand>
</feature>
<dbReference type="PROSITE" id="PS00119">
    <property type="entry name" value="PA2_ASP"/>
    <property type="match status" value="1"/>
</dbReference>
<keyword evidence="9 22" id="KW-0443">Lipid metabolism</keyword>
<dbReference type="GO" id="GO:0005543">
    <property type="term" value="F:phospholipid binding"/>
    <property type="evidence" value="ECO:0007669"/>
    <property type="project" value="TreeGrafter"/>
</dbReference>
<dbReference type="InterPro" id="IPR033113">
    <property type="entry name" value="PLA2_histidine"/>
</dbReference>
<feature type="active site" evidence="18">
    <location>
        <position position="72"/>
    </location>
</feature>
<feature type="disulfide bond" evidence="20">
    <location>
        <begin position="75"/>
        <end position="122"/>
    </location>
</feature>
<evidence type="ECO:0000256" key="6">
    <source>
        <dbReference type="ARBA" id="ARBA00022801"/>
    </source>
</evidence>
<dbReference type="AlphaFoldDB" id="A0A081DUB4"/>
<dbReference type="GO" id="GO:0005509">
    <property type="term" value="F:calcium ion binding"/>
    <property type="evidence" value="ECO:0007669"/>
    <property type="project" value="InterPro"/>
</dbReference>
<dbReference type="GO" id="GO:0047498">
    <property type="term" value="F:calcium-dependent phospholipase A2 activity"/>
    <property type="evidence" value="ECO:0007669"/>
    <property type="project" value="TreeGrafter"/>
</dbReference>
<dbReference type="GO" id="GO:0016042">
    <property type="term" value="P:lipid catabolic process"/>
    <property type="evidence" value="ECO:0007669"/>
    <property type="project" value="UniProtKB-KW"/>
</dbReference>
<comment type="catalytic activity">
    <reaction evidence="14">
        <text>1,2-dihexadecanoyl-sn-glycero-3-phosphocholine + H2O = 1-hexadecanoyl-sn-glycero-3-phosphocholine + hexadecanoate + H(+)</text>
        <dbReference type="Rhea" id="RHEA:41223"/>
        <dbReference type="ChEBI" id="CHEBI:7896"/>
        <dbReference type="ChEBI" id="CHEBI:15377"/>
        <dbReference type="ChEBI" id="CHEBI:15378"/>
        <dbReference type="ChEBI" id="CHEBI:72998"/>
        <dbReference type="ChEBI" id="CHEBI:72999"/>
    </reaction>
    <physiologicalReaction direction="left-to-right" evidence="14">
        <dbReference type="Rhea" id="RHEA:41224"/>
    </physiologicalReaction>
</comment>
<dbReference type="Gene3D" id="1.20.90.10">
    <property type="entry name" value="Phospholipase A2 domain"/>
    <property type="match status" value="1"/>
</dbReference>
<feature type="disulfide bond" evidence="20">
    <location>
        <begin position="53"/>
        <end position="69"/>
    </location>
</feature>
<evidence type="ECO:0000313" key="24">
    <source>
        <dbReference type="EMBL" id="JAC88980.1"/>
    </source>
</evidence>
<dbReference type="OrthoDB" id="5841574at2759"/>
<evidence type="ECO:0000256" key="18">
    <source>
        <dbReference type="PIRSR" id="PIRSR601211-1"/>
    </source>
</evidence>
<dbReference type="KEGG" id="emc:129341674"/>
<keyword evidence="10 20" id="KW-1015">Disulfide bond</keyword>
<dbReference type="GO" id="GO:0050482">
    <property type="term" value="P:arachidonate secretion"/>
    <property type="evidence" value="ECO:0007669"/>
    <property type="project" value="InterPro"/>
</dbReference>
<evidence type="ECO:0000256" key="3">
    <source>
        <dbReference type="ARBA" id="ARBA00022525"/>
    </source>
</evidence>
<keyword evidence="8" id="KW-0442">Lipid degradation</keyword>
<evidence type="ECO:0000256" key="10">
    <source>
        <dbReference type="ARBA" id="ARBA00023157"/>
    </source>
</evidence>
<dbReference type="PANTHER" id="PTHR11716">
    <property type="entry name" value="PHOSPHOLIPASE A2 FAMILY MEMBER"/>
    <property type="match status" value="1"/>
</dbReference>
<dbReference type="FunFam" id="1.20.90.10:FF:000011">
    <property type="entry name" value="Phospholipase A(2)"/>
    <property type="match status" value="1"/>
</dbReference>
<dbReference type="GO" id="GO:0006633">
    <property type="term" value="P:fatty acid biosynthetic process"/>
    <property type="evidence" value="ECO:0007669"/>
    <property type="project" value="TreeGrafter"/>
</dbReference>
<dbReference type="InterPro" id="IPR016090">
    <property type="entry name" value="PLA2-like_dom"/>
</dbReference>
<comment type="cofactor">
    <cofactor evidence="19">
        <name>Ca(2+)</name>
        <dbReference type="ChEBI" id="CHEBI:29108"/>
    </cofactor>
    <text evidence="19">Binds 1 Ca(2+) ion per subunit.</text>
</comment>
<name>A0A081DUB4_EUBMA</name>